<reference evidence="12 13" key="1">
    <citation type="journal article" date="2009" name="Science">
        <title>Green evolution and dynamic adaptations revealed by genomes of the marine picoeukaryotes Micromonas.</title>
        <authorList>
            <person name="Worden A.Z."/>
            <person name="Lee J.H."/>
            <person name="Mock T."/>
            <person name="Rouze P."/>
            <person name="Simmons M.P."/>
            <person name="Aerts A.L."/>
            <person name="Allen A.E."/>
            <person name="Cuvelier M.L."/>
            <person name="Derelle E."/>
            <person name="Everett M.V."/>
            <person name="Foulon E."/>
            <person name="Grimwood J."/>
            <person name="Gundlach H."/>
            <person name="Henrissat B."/>
            <person name="Napoli C."/>
            <person name="McDonald S.M."/>
            <person name="Parker M.S."/>
            <person name="Rombauts S."/>
            <person name="Salamov A."/>
            <person name="Von Dassow P."/>
            <person name="Badger J.H."/>
            <person name="Coutinho P.M."/>
            <person name="Demir E."/>
            <person name="Dubchak I."/>
            <person name="Gentemann C."/>
            <person name="Eikrem W."/>
            <person name="Gready J.E."/>
            <person name="John U."/>
            <person name="Lanier W."/>
            <person name="Lindquist E.A."/>
            <person name="Lucas S."/>
            <person name="Mayer K.F."/>
            <person name="Moreau H."/>
            <person name="Not F."/>
            <person name="Otillar R."/>
            <person name="Panaud O."/>
            <person name="Pangilinan J."/>
            <person name="Paulsen I."/>
            <person name="Piegu B."/>
            <person name="Poliakov A."/>
            <person name="Robbens S."/>
            <person name="Schmutz J."/>
            <person name="Toulza E."/>
            <person name="Wyss T."/>
            <person name="Zelensky A."/>
            <person name="Zhou K."/>
            <person name="Armbrust E.V."/>
            <person name="Bhattacharya D."/>
            <person name="Goodenough U.W."/>
            <person name="Van de Peer Y."/>
            <person name="Grigoriev I.V."/>
        </authorList>
    </citation>
    <scope>NUCLEOTIDE SEQUENCE [LARGE SCALE GENOMIC DNA]</scope>
    <source>
        <strain evidence="12 13">CCMP1545</strain>
    </source>
</reference>
<evidence type="ECO:0000256" key="9">
    <source>
        <dbReference type="SAM" id="MobiDB-lite"/>
    </source>
</evidence>
<evidence type="ECO:0000256" key="3">
    <source>
        <dbReference type="ARBA" id="ARBA00022679"/>
    </source>
</evidence>
<feature type="region of interest" description="Disordered" evidence="9">
    <location>
        <begin position="1"/>
        <end position="50"/>
    </location>
</feature>
<dbReference type="PANTHER" id="PTHR23063:SF59">
    <property type="entry name" value="ACYLTRANSFERASE"/>
    <property type="match status" value="1"/>
</dbReference>
<dbReference type="GO" id="GO:0016020">
    <property type="term" value="C:membrane"/>
    <property type="evidence" value="ECO:0007669"/>
    <property type="project" value="UniProtKB-SubCell"/>
</dbReference>
<evidence type="ECO:0000313" key="12">
    <source>
        <dbReference type="EMBL" id="EEH52560.1"/>
    </source>
</evidence>
<dbReference type="EMBL" id="GG663748">
    <property type="protein sequence ID" value="EEH52560.1"/>
    <property type="molecule type" value="Genomic_DNA"/>
</dbReference>
<organism evidence="13">
    <name type="scientific">Micromonas pusilla (strain CCMP1545)</name>
    <name type="common">Picoplanktonic green alga</name>
    <dbReference type="NCBI Taxonomy" id="564608"/>
    <lineage>
        <taxon>Eukaryota</taxon>
        <taxon>Viridiplantae</taxon>
        <taxon>Chlorophyta</taxon>
        <taxon>Mamiellophyceae</taxon>
        <taxon>Mamiellales</taxon>
        <taxon>Mamiellaceae</taxon>
        <taxon>Micromonas</taxon>
    </lineage>
</organism>
<feature type="transmembrane region" description="Helical" evidence="10">
    <location>
        <begin position="87"/>
        <end position="114"/>
    </location>
</feature>
<evidence type="ECO:0000256" key="6">
    <source>
        <dbReference type="ARBA" id="ARBA00023098"/>
    </source>
</evidence>
<dbReference type="GeneID" id="9688653"/>
<dbReference type="SUPFAM" id="SSF69593">
    <property type="entry name" value="Glycerol-3-phosphate (1)-acyltransferase"/>
    <property type="match status" value="1"/>
</dbReference>
<evidence type="ECO:0000313" key="13">
    <source>
        <dbReference type="Proteomes" id="UP000001876"/>
    </source>
</evidence>
<evidence type="ECO:0000256" key="4">
    <source>
        <dbReference type="ARBA" id="ARBA00022692"/>
    </source>
</evidence>
<dbReference type="GO" id="GO:0006629">
    <property type="term" value="P:lipid metabolic process"/>
    <property type="evidence" value="ECO:0007669"/>
    <property type="project" value="UniProtKB-KW"/>
</dbReference>
<dbReference type="eggNOG" id="KOG4666">
    <property type="taxonomic scope" value="Eukaryota"/>
</dbReference>
<keyword evidence="6" id="KW-0443">Lipid metabolism</keyword>
<dbReference type="PANTHER" id="PTHR23063">
    <property type="entry name" value="PHOSPHOLIPID ACYLTRANSFERASE"/>
    <property type="match status" value="1"/>
</dbReference>
<dbReference type="Proteomes" id="UP000001876">
    <property type="component" value="Unassembled WGS sequence"/>
</dbReference>
<dbReference type="GO" id="GO:0016746">
    <property type="term" value="F:acyltransferase activity"/>
    <property type="evidence" value="ECO:0007669"/>
    <property type="project" value="UniProtKB-KW"/>
</dbReference>
<proteinExistence type="inferred from homology"/>
<evidence type="ECO:0000256" key="2">
    <source>
        <dbReference type="ARBA" id="ARBA00008655"/>
    </source>
</evidence>
<feature type="compositionally biased region" description="Basic and acidic residues" evidence="9">
    <location>
        <begin position="1"/>
        <end position="12"/>
    </location>
</feature>
<feature type="compositionally biased region" description="Basic and acidic residues" evidence="9">
    <location>
        <begin position="27"/>
        <end position="40"/>
    </location>
</feature>
<dbReference type="AlphaFoldDB" id="C1N5T9"/>
<dbReference type="InterPro" id="IPR002123">
    <property type="entry name" value="Plipid/glycerol_acylTrfase"/>
</dbReference>
<evidence type="ECO:0000256" key="7">
    <source>
        <dbReference type="ARBA" id="ARBA00023136"/>
    </source>
</evidence>
<comment type="similarity">
    <text evidence="2">Belongs to the 1-acyl-sn-glycerol-3-phosphate acyltransferase family.</text>
</comment>
<evidence type="ECO:0000256" key="5">
    <source>
        <dbReference type="ARBA" id="ARBA00022989"/>
    </source>
</evidence>
<gene>
    <name evidence="12" type="ORF">MICPUCDRAFT_53037</name>
</gene>
<evidence type="ECO:0000256" key="10">
    <source>
        <dbReference type="SAM" id="Phobius"/>
    </source>
</evidence>
<dbReference type="SMART" id="SM00563">
    <property type="entry name" value="PlsC"/>
    <property type="match status" value="1"/>
</dbReference>
<dbReference type="Pfam" id="PF01553">
    <property type="entry name" value="Acyltransferase"/>
    <property type="match status" value="1"/>
</dbReference>
<feature type="domain" description="Phospholipid/glycerol acyltransferase" evidence="11">
    <location>
        <begin position="163"/>
        <end position="261"/>
    </location>
</feature>
<keyword evidence="3" id="KW-0808">Transferase</keyword>
<evidence type="ECO:0000256" key="8">
    <source>
        <dbReference type="ARBA" id="ARBA00023315"/>
    </source>
</evidence>
<dbReference type="STRING" id="564608.C1N5T9"/>
<accession>C1N5T9</accession>
<comment type="subcellular location">
    <subcellularLocation>
        <location evidence="1">Membrane</location>
    </subcellularLocation>
</comment>
<sequence>MRARRADARGDATSRPVAPGKTVHATPDADKRRADADDGPRTTTTTTTTTTEQLAALPCQAKLRDSPFPDTFSPFLSRVDAITPRELCVAALLFPLACARAVALVAHLVAFAAISKLKLLGLPRDVQRGDAPTPRWRETLFYLAFRALMTSCLLRVVRSNEKCVGVFNHVSYLDPFVLVAAHARVTSIAKAGIDDMPLIGDLGKAVGILWCTLLLVARRAEYPLLMIAPEGVTTNGDSVVKFQTGAFAPGCAVLPVLIRYPRRAGAFRRVPYTRAEVEILPPRRPSEEEKRDKELFASNVQREMAAALGVPAVRQDLYDCKEVMRAGFCVDRRGRLIRADPRTVAARGWV</sequence>
<keyword evidence="4 10" id="KW-0812">Transmembrane</keyword>
<evidence type="ECO:0000256" key="1">
    <source>
        <dbReference type="ARBA" id="ARBA00004370"/>
    </source>
</evidence>
<keyword evidence="8" id="KW-0012">Acyltransferase</keyword>
<keyword evidence="13" id="KW-1185">Reference proteome</keyword>
<dbReference type="KEGG" id="mpp:MICPUCDRAFT_53037"/>
<dbReference type="RefSeq" id="XP_003063424.1">
    <property type="nucleotide sequence ID" value="XM_003063378.1"/>
</dbReference>
<keyword evidence="7 10" id="KW-0472">Membrane</keyword>
<keyword evidence="5 10" id="KW-1133">Transmembrane helix</keyword>
<dbReference type="OrthoDB" id="272512at2759"/>
<protein>
    <submittedName>
        <fullName evidence="12">Predicted protein</fullName>
    </submittedName>
</protein>
<evidence type="ECO:0000259" key="11">
    <source>
        <dbReference type="SMART" id="SM00563"/>
    </source>
</evidence>
<name>C1N5T9_MICPC</name>